<dbReference type="SMART" id="SM00060">
    <property type="entry name" value="FN3"/>
    <property type="match status" value="2"/>
</dbReference>
<dbReference type="EMBL" id="CP026259">
    <property type="protein sequence ID" value="AWP16286.1"/>
    <property type="molecule type" value="Genomic_DNA"/>
</dbReference>
<proteinExistence type="inferred from homology"/>
<dbReference type="Pfam" id="PF09067">
    <property type="entry name" value="EpoR_lig-bind"/>
    <property type="match status" value="1"/>
</dbReference>
<keyword evidence="6" id="KW-0677">Repeat</keyword>
<evidence type="ECO:0000256" key="12">
    <source>
        <dbReference type="ARBA" id="ARBA00078172"/>
    </source>
</evidence>
<gene>
    <name evidence="15" type="ORF">SMAX5B_021951</name>
</gene>
<feature type="compositionally biased region" description="Low complexity" evidence="13">
    <location>
        <begin position="377"/>
        <end position="389"/>
    </location>
</feature>
<keyword evidence="9" id="KW-0325">Glycoprotein</keyword>
<protein>
    <recommendedName>
        <fullName evidence="11">Cytokine receptor-like factor 1</fullName>
    </recommendedName>
    <alternativeName>
        <fullName evidence="12">Cytokine-like factor 1</fullName>
    </alternativeName>
</protein>
<evidence type="ECO:0000313" key="15">
    <source>
        <dbReference type="EMBL" id="AWP16286.1"/>
    </source>
</evidence>
<reference evidence="15 16" key="1">
    <citation type="submission" date="2017-12" db="EMBL/GenBank/DDBJ databases">
        <title>Integrating genomic resources of turbot (Scophthalmus maximus) in depth evaluation of genetic and physical mapping variation across individuals.</title>
        <authorList>
            <person name="Martinez P."/>
        </authorList>
    </citation>
    <scope>NUCLEOTIDE SEQUENCE [LARGE SCALE GENOMIC DNA]</scope>
</reference>
<organism evidence="15 16">
    <name type="scientific">Scophthalmus maximus</name>
    <name type="common">Turbot</name>
    <name type="synonym">Psetta maxima</name>
    <dbReference type="NCBI Taxonomy" id="52904"/>
    <lineage>
        <taxon>Eukaryota</taxon>
        <taxon>Metazoa</taxon>
        <taxon>Chordata</taxon>
        <taxon>Craniata</taxon>
        <taxon>Vertebrata</taxon>
        <taxon>Euteleostomi</taxon>
        <taxon>Actinopterygii</taxon>
        <taxon>Neopterygii</taxon>
        <taxon>Teleostei</taxon>
        <taxon>Neoteleostei</taxon>
        <taxon>Acanthomorphata</taxon>
        <taxon>Carangaria</taxon>
        <taxon>Pleuronectiformes</taxon>
        <taxon>Pleuronectoidei</taxon>
        <taxon>Scophthalmidae</taxon>
        <taxon>Scophthalmus</taxon>
    </lineage>
</organism>
<dbReference type="PANTHER" id="PTHR21580:SF57">
    <property type="entry name" value="OUTER DENSE FIBER OF SPERM TAILS 3-LIKE 2-RELATED"/>
    <property type="match status" value="1"/>
</dbReference>
<dbReference type="InterPro" id="IPR036179">
    <property type="entry name" value="Ig-like_dom_sf"/>
</dbReference>
<comment type="subcellular location">
    <subcellularLocation>
        <location evidence="1">Secreted</location>
    </subcellularLocation>
</comment>
<dbReference type="Proteomes" id="UP000246464">
    <property type="component" value="Chromosome 17"/>
</dbReference>
<evidence type="ECO:0000256" key="6">
    <source>
        <dbReference type="ARBA" id="ARBA00022737"/>
    </source>
</evidence>
<dbReference type="GO" id="GO:0043524">
    <property type="term" value="P:negative regulation of neuron apoptotic process"/>
    <property type="evidence" value="ECO:0007669"/>
    <property type="project" value="UniProtKB-ARBA"/>
</dbReference>
<keyword evidence="16" id="KW-1185">Reference proteome</keyword>
<feature type="compositionally biased region" description="Basic and acidic residues" evidence="13">
    <location>
        <begin position="7"/>
        <end position="28"/>
    </location>
</feature>
<keyword evidence="3" id="KW-0964">Secreted</keyword>
<evidence type="ECO:0000256" key="11">
    <source>
        <dbReference type="ARBA" id="ARBA00068088"/>
    </source>
</evidence>
<feature type="domain" description="Fibronectin type-III" evidence="14">
    <location>
        <begin position="168"/>
        <end position="263"/>
    </location>
</feature>
<dbReference type="Pfam" id="PF07004">
    <property type="entry name" value="SHIPPO-rpt"/>
    <property type="match status" value="5"/>
</dbReference>
<evidence type="ECO:0000259" key="14">
    <source>
        <dbReference type="PROSITE" id="PS50853"/>
    </source>
</evidence>
<sequence length="722" mass="80238">MTSLQEALRREQTAQQDVDRGGGKERGDITTTRGRGIGGQTSGEKMRVVLDLCLVLLTLLRTPGARCLSTHVAIIYPQDPVLRMGSNLTASCWVHPELSIHASSLFWTLNGQQLPSSLYRVLSPTNLSVTLAGLNASSQTSGDNLVCHNHKGHILAGSCLYVGMPPERPVNLTCWSRNTKDLTCSWAPGGKGETNISTQYMLKYKLRWHGKEKECEDYTHAQPYSCSITRDLHLFTPYEIWVEASNQLGRATSDVITLDILDVVTTDPPSGVMVSRVGQLEDQLSVRWEAPPALKDFLFQAKYQIRYRLEDSQDWKVMDDVGNQTSCRLAGLRPGTVYFVQVRCNPVGIYGSRKAGIWSEWSHPTAASTPHSERLMSGSCDSKSSGDSNSTLRRELKQFFGWVRKHAYGCSSMSMKMYDQWRVLMQKSHKARNQVVHSSSVTIGRRGHTKRNSRGPGMRGERDRQRMEEAVVVRKRPIISARERGPGPGRYALPPTVGYMNHDFTKPSSPAYSFHSRTSMATADCSPGPRYHVDAKVTRFGRTETPSYSILGRARRTGSKVELFQTPGPGAYSPEKAPPLNAQRRPPSFTIGGRTRYRSVDANPAPNSYSLPNLLGCQVPNKPSSSSYSFSSRRKVGAPSEDLSMSPGPGKYNTTHPDIYRQRQPSFTMQSRTKRPSYSATVPGPGAYSPEKFHLHLPRPPSFTLGVRHSEFVTPLVVDVVD</sequence>
<feature type="region of interest" description="Disordered" evidence="13">
    <location>
        <begin position="1"/>
        <end position="40"/>
    </location>
</feature>
<feature type="region of interest" description="Disordered" evidence="13">
    <location>
        <begin position="368"/>
        <end position="389"/>
    </location>
</feature>
<dbReference type="InterPro" id="IPR010457">
    <property type="entry name" value="IgC2-like_lig-bd"/>
</dbReference>
<dbReference type="InterPro" id="IPR051291">
    <property type="entry name" value="CIMAP"/>
</dbReference>
<dbReference type="PANTHER" id="PTHR21580">
    <property type="entry name" value="SHIPPO-1-RELATED"/>
    <property type="match status" value="1"/>
</dbReference>
<dbReference type="Gene3D" id="2.60.40.10">
    <property type="entry name" value="Immunoglobulins"/>
    <property type="match status" value="3"/>
</dbReference>
<evidence type="ECO:0000256" key="2">
    <source>
        <dbReference type="ARBA" id="ARBA00010890"/>
    </source>
</evidence>
<dbReference type="AlphaFoldDB" id="A0A2U9CKQ4"/>
<evidence type="ECO:0000256" key="5">
    <source>
        <dbReference type="ARBA" id="ARBA00022729"/>
    </source>
</evidence>
<feature type="domain" description="Fibronectin type-III" evidence="14">
    <location>
        <begin position="268"/>
        <end position="369"/>
    </location>
</feature>
<evidence type="ECO:0000313" key="16">
    <source>
        <dbReference type="Proteomes" id="UP000246464"/>
    </source>
</evidence>
<dbReference type="SUPFAM" id="SSF48726">
    <property type="entry name" value="Immunoglobulin"/>
    <property type="match status" value="1"/>
</dbReference>
<feature type="region of interest" description="Disordered" evidence="13">
    <location>
        <begin position="432"/>
        <end position="467"/>
    </location>
</feature>
<keyword evidence="10" id="KW-0393">Immunoglobulin domain</keyword>
<dbReference type="InterPro" id="IPR010736">
    <property type="entry name" value="SHIPPO-rpt"/>
</dbReference>
<dbReference type="InterPro" id="IPR015152">
    <property type="entry name" value="Growth/epo_recpt_lig-bind"/>
</dbReference>
<keyword evidence="8 15" id="KW-0675">Receptor</keyword>
<name>A0A2U9CKQ4_SCOMX</name>
<dbReference type="InterPro" id="IPR036116">
    <property type="entry name" value="FN3_sf"/>
</dbReference>
<evidence type="ECO:0000256" key="3">
    <source>
        <dbReference type="ARBA" id="ARBA00022525"/>
    </source>
</evidence>
<feature type="region of interest" description="Disordered" evidence="13">
    <location>
        <begin position="622"/>
        <end position="681"/>
    </location>
</feature>
<accession>A0A2U9CKQ4</accession>
<keyword evidence="7" id="KW-1015">Disulfide bond</keyword>
<evidence type="ECO:0000256" key="9">
    <source>
        <dbReference type="ARBA" id="ARBA00023180"/>
    </source>
</evidence>
<dbReference type="Pfam" id="PF06328">
    <property type="entry name" value="Lep_receptor_Ig"/>
    <property type="match status" value="1"/>
</dbReference>
<dbReference type="GO" id="GO:0097058">
    <property type="term" value="C:CRLF-CLCF1 complex"/>
    <property type="evidence" value="ECO:0007669"/>
    <property type="project" value="UniProtKB-ARBA"/>
</dbReference>
<dbReference type="Pfam" id="PF00041">
    <property type="entry name" value="fn3"/>
    <property type="match status" value="1"/>
</dbReference>
<feature type="region of interest" description="Disordered" evidence="13">
    <location>
        <begin position="567"/>
        <end position="605"/>
    </location>
</feature>
<dbReference type="FunFam" id="2.60.40.10:FF:000690">
    <property type="entry name" value="Cytokine receptor like factor 1"/>
    <property type="match status" value="1"/>
</dbReference>
<dbReference type="InterPro" id="IPR003961">
    <property type="entry name" value="FN3_dom"/>
</dbReference>
<evidence type="ECO:0000256" key="7">
    <source>
        <dbReference type="ARBA" id="ARBA00023157"/>
    </source>
</evidence>
<dbReference type="FunFam" id="2.60.40.10:FF:000281">
    <property type="entry name" value="Cytokine receptor like factor 1"/>
    <property type="match status" value="1"/>
</dbReference>
<dbReference type="SUPFAM" id="SSF49265">
    <property type="entry name" value="Fibronectin type III"/>
    <property type="match status" value="2"/>
</dbReference>
<dbReference type="GO" id="GO:0005856">
    <property type="term" value="C:cytoskeleton"/>
    <property type="evidence" value="ECO:0007669"/>
    <property type="project" value="TreeGrafter"/>
</dbReference>
<comment type="similarity">
    <text evidence="2">Belongs to the type I cytokine receptor family. Type 3 subfamily.</text>
</comment>
<keyword evidence="4" id="KW-0597">Phosphoprotein</keyword>
<dbReference type="PROSITE" id="PS50853">
    <property type="entry name" value="FN3"/>
    <property type="match status" value="2"/>
</dbReference>
<dbReference type="CDD" id="cd00063">
    <property type="entry name" value="FN3"/>
    <property type="match status" value="2"/>
</dbReference>
<keyword evidence="5" id="KW-0732">Signal</keyword>
<evidence type="ECO:0000256" key="13">
    <source>
        <dbReference type="SAM" id="MobiDB-lite"/>
    </source>
</evidence>
<feature type="compositionally biased region" description="Polar residues" evidence="13">
    <location>
        <begin position="663"/>
        <end position="680"/>
    </location>
</feature>
<evidence type="ECO:0000256" key="1">
    <source>
        <dbReference type="ARBA" id="ARBA00004613"/>
    </source>
</evidence>
<dbReference type="STRING" id="52904.ENSSMAP00000028307"/>
<evidence type="ECO:0000256" key="8">
    <source>
        <dbReference type="ARBA" id="ARBA00023170"/>
    </source>
</evidence>
<dbReference type="FunFam" id="2.60.40.10:FF:000386">
    <property type="entry name" value="Cytokine receptor like factor 1"/>
    <property type="match status" value="1"/>
</dbReference>
<evidence type="ECO:0000256" key="10">
    <source>
        <dbReference type="ARBA" id="ARBA00023319"/>
    </source>
</evidence>
<dbReference type="InterPro" id="IPR013783">
    <property type="entry name" value="Ig-like_fold"/>
</dbReference>
<evidence type="ECO:0000256" key="4">
    <source>
        <dbReference type="ARBA" id="ARBA00022553"/>
    </source>
</evidence>